<dbReference type="Proteomes" id="UP001347796">
    <property type="component" value="Unassembled WGS sequence"/>
</dbReference>
<accession>A0AAN8JXK7</accession>
<name>A0AAN8JXK7_PATCE</name>
<comment type="caution">
    <text evidence="1">The sequence shown here is derived from an EMBL/GenBank/DDBJ whole genome shotgun (WGS) entry which is preliminary data.</text>
</comment>
<sequence>MLNRKRKCSTHFADEESYNSLIKVSEQKKVCITTLSKEEVSINNNHVQPMMISMPENTVSTFSFHHTHNGDPVLPLPSTNITSCLQCQAGQSGHINHILRS</sequence>
<evidence type="ECO:0000313" key="1">
    <source>
        <dbReference type="EMBL" id="KAK6185076.1"/>
    </source>
</evidence>
<gene>
    <name evidence="1" type="ORF">SNE40_007395</name>
</gene>
<keyword evidence="2" id="KW-1185">Reference proteome</keyword>
<evidence type="ECO:0000313" key="2">
    <source>
        <dbReference type="Proteomes" id="UP001347796"/>
    </source>
</evidence>
<dbReference type="EMBL" id="JAZGQO010000006">
    <property type="protein sequence ID" value="KAK6185076.1"/>
    <property type="molecule type" value="Genomic_DNA"/>
</dbReference>
<organism evidence="1 2">
    <name type="scientific">Patella caerulea</name>
    <name type="common">Rayed Mediterranean limpet</name>
    <dbReference type="NCBI Taxonomy" id="87958"/>
    <lineage>
        <taxon>Eukaryota</taxon>
        <taxon>Metazoa</taxon>
        <taxon>Spiralia</taxon>
        <taxon>Lophotrochozoa</taxon>
        <taxon>Mollusca</taxon>
        <taxon>Gastropoda</taxon>
        <taxon>Patellogastropoda</taxon>
        <taxon>Patelloidea</taxon>
        <taxon>Patellidae</taxon>
        <taxon>Patella</taxon>
    </lineage>
</organism>
<protein>
    <submittedName>
        <fullName evidence="1">Uncharacterized protein</fullName>
    </submittedName>
</protein>
<dbReference type="AlphaFoldDB" id="A0AAN8JXK7"/>
<reference evidence="1 2" key="1">
    <citation type="submission" date="2024-01" db="EMBL/GenBank/DDBJ databases">
        <title>The genome of the rayed Mediterranean limpet Patella caerulea (Linnaeus, 1758).</title>
        <authorList>
            <person name="Anh-Thu Weber A."/>
            <person name="Halstead-Nussloch G."/>
        </authorList>
    </citation>
    <scope>NUCLEOTIDE SEQUENCE [LARGE SCALE GENOMIC DNA]</scope>
    <source>
        <strain evidence="1">AATW-2023a</strain>
        <tissue evidence="1">Whole specimen</tissue>
    </source>
</reference>
<proteinExistence type="predicted"/>